<feature type="transmembrane region" description="Helical" evidence="1">
    <location>
        <begin position="202"/>
        <end position="219"/>
    </location>
</feature>
<feature type="transmembrane region" description="Helical" evidence="1">
    <location>
        <begin position="141"/>
        <end position="166"/>
    </location>
</feature>
<proteinExistence type="predicted"/>
<feature type="transmembrane region" description="Helical" evidence="1">
    <location>
        <begin position="63"/>
        <end position="95"/>
    </location>
</feature>
<keyword evidence="1" id="KW-1133">Transmembrane helix</keyword>
<protein>
    <recommendedName>
        <fullName evidence="4">Glycosyltransferase RgtA/B/C/D-like domain-containing protein</fullName>
    </recommendedName>
</protein>
<keyword evidence="1" id="KW-0472">Membrane</keyword>
<dbReference type="Proteomes" id="UP000034325">
    <property type="component" value="Unassembled WGS sequence"/>
</dbReference>
<keyword evidence="1" id="KW-0812">Transmembrane</keyword>
<feature type="transmembrane region" description="Helical" evidence="1">
    <location>
        <begin position="173"/>
        <end position="190"/>
    </location>
</feature>
<dbReference type="AlphaFoldDB" id="A0A0G0M8H0"/>
<sequence length="392" mass="45004">DIVKNREFSSFGPYDGKIVSAFWSLNIFTNQRHLGLAYAAFLFLMLFLYRYSKKPRKLTLNKICILGIILGLFPFIHMAVFGMMGIAILVAFLIFPKIRINIFALGCIALILAIPQFLYMGESEVQTSLIRLGYLLEDKTFIGFLKYWLMNFGFTLILAPIGFVIAKKPQKKIALPFLALFVAGNIFQFSPEVAANHKFFNLFIIGANLFTAYFLFRLWKLKSLNKVVKTLLLLPLLLLLTLTGLIDFFPIVNDSLLVLKDHRNNPTISFILNNTPKDSVFLNSSYLYHPASLAGRKIFMGWPYFSWSAGYDTDKRGKELDRIYTSNEKEKVCYLLKKNNIDYFTIQDTSRDRDFTKINVVFFNNNFTPIYKDLAGAISIFEVKTNCTTTHL</sequence>
<evidence type="ECO:0000313" key="2">
    <source>
        <dbReference type="EMBL" id="KKQ96615.1"/>
    </source>
</evidence>
<reference evidence="2 3" key="1">
    <citation type="journal article" date="2015" name="Nature">
        <title>rRNA introns, odd ribosomes, and small enigmatic genomes across a large radiation of phyla.</title>
        <authorList>
            <person name="Brown C.T."/>
            <person name="Hug L.A."/>
            <person name="Thomas B.C."/>
            <person name="Sharon I."/>
            <person name="Castelle C.J."/>
            <person name="Singh A."/>
            <person name="Wilkins M.J."/>
            <person name="Williams K.H."/>
            <person name="Banfield J.F."/>
        </authorList>
    </citation>
    <scope>NUCLEOTIDE SEQUENCE [LARGE SCALE GENOMIC DNA]</scope>
</reference>
<gene>
    <name evidence="2" type="ORF">UT23_C0028G0001</name>
</gene>
<feature type="non-terminal residue" evidence="2">
    <location>
        <position position="1"/>
    </location>
</feature>
<name>A0A0G0M8H0_9BACT</name>
<feature type="transmembrane region" description="Helical" evidence="1">
    <location>
        <begin position="231"/>
        <end position="252"/>
    </location>
</feature>
<comment type="caution">
    <text evidence="2">The sequence shown here is derived from an EMBL/GenBank/DDBJ whole genome shotgun (WGS) entry which is preliminary data.</text>
</comment>
<evidence type="ECO:0000256" key="1">
    <source>
        <dbReference type="SAM" id="Phobius"/>
    </source>
</evidence>
<evidence type="ECO:0008006" key="4">
    <source>
        <dbReference type="Google" id="ProtNLM"/>
    </source>
</evidence>
<feature type="transmembrane region" description="Helical" evidence="1">
    <location>
        <begin position="102"/>
        <end position="121"/>
    </location>
</feature>
<organism evidence="2 3">
    <name type="scientific">Candidatus Woesebacteria bacterium GW2011_GWA1_39_12</name>
    <dbReference type="NCBI Taxonomy" id="1618549"/>
    <lineage>
        <taxon>Bacteria</taxon>
        <taxon>Candidatus Woeseibacteriota</taxon>
    </lineage>
</organism>
<dbReference type="EMBL" id="LBWA01000028">
    <property type="protein sequence ID" value="KKQ96615.1"/>
    <property type="molecule type" value="Genomic_DNA"/>
</dbReference>
<evidence type="ECO:0000313" key="3">
    <source>
        <dbReference type="Proteomes" id="UP000034325"/>
    </source>
</evidence>
<feature type="transmembrane region" description="Helical" evidence="1">
    <location>
        <begin position="34"/>
        <end position="51"/>
    </location>
</feature>
<accession>A0A0G0M8H0</accession>